<keyword evidence="4" id="KW-1185">Reference proteome</keyword>
<organism evidence="3 4">
    <name type="scientific">Virgibacillus siamensis</name>
    <dbReference type="NCBI Taxonomy" id="480071"/>
    <lineage>
        <taxon>Bacteria</taxon>
        <taxon>Bacillati</taxon>
        <taxon>Bacillota</taxon>
        <taxon>Bacilli</taxon>
        <taxon>Bacillales</taxon>
        <taxon>Bacillaceae</taxon>
        <taxon>Virgibacillus</taxon>
    </lineage>
</organism>
<evidence type="ECO:0000313" key="3">
    <source>
        <dbReference type="EMBL" id="GAA0606042.1"/>
    </source>
</evidence>
<feature type="transmembrane region" description="Helical" evidence="1">
    <location>
        <begin position="101"/>
        <end position="121"/>
    </location>
</feature>
<keyword evidence="1" id="KW-0812">Transmembrane</keyword>
<evidence type="ECO:0000313" key="4">
    <source>
        <dbReference type="Proteomes" id="UP001500866"/>
    </source>
</evidence>
<comment type="caution">
    <text evidence="3">The sequence shown here is derived from an EMBL/GenBank/DDBJ whole genome shotgun (WGS) entry which is preliminary data.</text>
</comment>
<dbReference type="Proteomes" id="UP001500866">
    <property type="component" value="Unassembled WGS sequence"/>
</dbReference>
<sequence length="123" mass="14202">MSKKQFIRTFIIGVILSLILTYLIYKTFTLLAIVNATFLVSLLYLIIGSALFLVQSGFFNGITYSFKRFFRRTRKIDEMIYEVNPEAEEESYLPKEHHFPIAYPILASGSIFFVVTLLIALTM</sequence>
<dbReference type="Pfam" id="PF13038">
    <property type="entry name" value="DUF3899"/>
    <property type="match status" value="1"/>
</dbReference>
<feature type="transmembrane region" description="Helical" evidence="1">
    <location>
        <begin position="6"/>
        <end position="25"/>
    </location>
</feature>
<accession>A0ABN1G8J0</accession>
<protein>
    <recommendedName>
        <fullName evidence="2">DUF3899 domain-containing protein</fullName>
    </recommendedName>
</protein>
<feature type="domain" description="DUF3899" evidence="2">
    <location>
        <begin position="34"/>
        <end position="119"/>
    </location>
</feature>
<evidence type="ECO:0000259" key="2">
    <source>
        <dbReference type="Pfam" id="PF13038"/>
    </source>
</evidence>
<dbReference type="RefSeq" id="WP_343813375.1">
    <property type="nucleotide sequence ID" value="NZ_BAAADS010000016.1"/>
</dbReference>
<dbReference type="InterPro" id="IPR025007">
    <property type="entry name" value="DUF3899"/>
</dbReference>
<reference evidence="3 4" key="1">
    <citation type="journal article" date="2019" name="Int. J. Syst. Evol. Microbiol.">
        <title>The Global Catalogue of Microorganisms (GCM) 10K type strain sequencing project: providing services to taxonomists for standard genome sequencing and annotation.</title>
        <authorList>
            <consortium name="The Broad Institute Genomics Platform"/>
            <consortium name="The Broad Institute Genome Sequencing Center for Infectious Disease"/>
            <person name="Wu L."/>
            <person name="Ma J."/>
        </authorList>
    </citation>
    <scope>NUCLEOTIDE SEQUENCE [LARGE SCALE GENOMIC DNA]</scope>
    <source>
        <strain evidence="3 4">JCM 15395</strain>
    </source>
</reference>
<evidence type="ECO:0000256" key="1">
    <source>
        <dbReference type="SAM" id="Phobius"/>
    </source>
</evidence>
<keyword evidence="1" id="KW-0472">Membrane</keyword>
<keyword evidence="1" id="KW-1133">Transmembrane helix</keyword>
<name>A0ABN1G8J0_9BACI</name>
<gene>
    <name evidence="3" type="ORF">GCM10009001_24130</name>
</gene>
<dbReference type="EMBL" id="BAAADS010000016">
    <property type="protein sequence ID" value="GAA0606042.1"/>
    <property type="molecule type" value="Genomic_DNA"/>
</dbReference>
<proteinExistence type="predicted"/>